<dbReference type="Proteomes" id="UP000008177">
    <property type="component" value="Unplaced contigs"/>
</dbReference>
<gene>
    <name evidence="1" type="ORF">BofuT4_uP114850.1</name>
</gene>
<dbReference type="EMBL" id="FQ790283">
    <property type="protein sequence ID" value="CCD46779.1"/>
    <property type="molecule type" value="Genomic_DNA"/>
</dbReference>
<accession>G2Y289</accession>
<proteinExistence type="predicted"/>
<name>G2Y289_BOTF4</name>
<evidence type="ECO:0000313" key="1">
    <source>
        <dbReference type="EMBL" id="CCD46779.1"/>
    </source>
</evidence>
<evidence type="ECO:0000313" key="2">
    <source>
        <dbReference type="Proteomes" id="UP000008177"/>
    </source>
</evidence>
<reference evidence="2" key="1">
    <citation type="journal article" date="2011" name="PLoS Genet.">
        <title>Genomic analysis of the necrotrophic fungal pathogens Sclerotinia sclerotiorum and Botrytis cinerea.</title>
        <authorList>
            <person name="Amselem J."/>
            <person name="Cuomo C.A."/>
            <person name="van Kan J.A."/>
            <person name="Viaud M."/>
            <person name="Benito E.P."/>
            <person name="Couloux A."/>
            <person name="Coutinho P.M."/>
            <person name="de Vries R.P."/>
            <person name="Dyer P.S."/>
            <person name="Fillinger S."/>
            <person name="Fournier E."/>
            <person name="Gout L."/>
            <person name="Hahn M."/>
            <person name="Kohn L."/>
            <person name="Lapalu N."/>
            <person name="Plummer K.M."/>
            <person name="Pradier J.M."/>
            <person name="Quevillon E."/>
            <person name="Sharon A."/>
            <person name="Simon A."/>
            <person name="ten Have A."/>
            <person name="Tudzynski B."/>
            <person name="Tudzynski P."/>
            <person name="Wincker P."/>
            <person name="Andrew M."/>
            <person name="Anthouard V."/>
            <person name="Beever R.E."/>
            <person name="Beffa R."/>
            <person name="Benoit I."/>
            <person name="Bouzid O."/>
            <person name="Brault B."/>
            <person name="Chen Z."/>
            <person name="Choquer M."/>
            <person name="Collemare J."/>
            <person name="Cotton P."/>
            <person name="Danchin E.G."/>
            <person name="Da Silva C."/>
            <person name="Gautier A."/>
            <person name="Giraud C."/>
            <person name="Giraud T."/>
            <person name="Gonzalez C."/>
            <person name="Grossetete S."/>
            <person name="Guldener U."/>
            <person name="Henrissat B."/>
            <person name="Howlett B.J."/>
            <person name="Kodira C."/>
            <person name="Kretschmer M."/>
            <person name="Lappartient A."/>
            <person name="Leroch M."/>
            <person name="Levis C."/>
            <person name="Mauceli E."/>
            <person name="Neuveglise C."/>
            <person name="Oeser B."/>
            <person name="Pearson M."/>
            <person name="Poulain J."/>
            <person name="Poussereau N."/>
            <person name="Quesneville H."/>
            <person name="Rascle C."/>
            <person name="Schumacher J."/>
            <person name="Segurens B."/>
            <person name="Sexton A."/>
            <person name="Silva E."/>
            <person name="Sirven C."/>
            <person name="Soanes D.M."/>
            <person name="Talbot N.J."/>
            <person name="Templeton M."/>
            <person name="Yandava C."/>
            <person name="Yarden O."/>
            <person name="Zeng Q."/>
            <person name="Rollins J.A."/>
            <person name="Lebrun M.H."/>
            <person name="Dickman M."/>
        </authorList>
    </citation>
    <scope>NUCLEOTIDE SEQUENCE [LARGE SCALE GENOMIC DNA]</scope>
    <source>
        <strain evidence="2">T4</strain>
    </source>
</reference>
<dbReference type="HOGENOM" id="CLU_3086957_0_0_1"/>
<organism evidence="1 2">
    <name type="scientific">Botryotinia fuckeliana (strain T4)</name>
    <name type="common">Noble rot fungus</name>
    <name type="synonym">Botrytis cinerea</name>
    <dbReference type="NCBI Taxonomy" id="999810"/>
    <lineage>
        <taxon>Eukaryota</taxon>
        <taxon>Fungi</taxon>
        <taxon>Dikarya</taxon>
        <taxon>Ascomycota</taxon>
        <taxon>Pezizomycotina</taxon>
        <taxon>Leotiomycetes</taxon>
        <taxon>Helotiales</taxon>
        <taxon>Sclerotiniaceae</taxon>
        <taxon>Botrytis</taxon>
    </lineage>
</organism>
<dbReference type="AlphaFoldDB" id="G2Y289"/>
<sequence length="52" mass="6079">MTRESGPTTKRFWDHLCERQRYYLRPSAFSIGIPYPQPLQRLPSSQSLPVSV</sequence>
<protein>
    <submittedName>
        <fullName evidence="1">Uncharacterized protein</fullName>
    </submittedName>
</protein>
<dbReference type="InParanoid" id="G2Y289"/>